<keyword evidence="2" id="KW-0732">Signal</keyword>
<gene>
    <name evidence="4" type="primary">LOC107928857</name>
</gene>
<evidence type="ECO:0000256" key="2">
    <source>
        <dbReference type="ARBA" id="ARBA00022729"/>
    </source>
</evidence>
<dbReference type="CDD" id="cd01837">
    <property type="entry name" value="SGNH_plant_lipase_like"/>
    <property type="match status" value="1"/>
</dbReference>
<dbReference type="InterPro" id="IPR035669">
    <property type="entry name" value="SGNH_plant_lipase-like"/>
</dbReference>
<proteinExistence type="inferred from homology"/>
<dbReference type="InterPro" id="IPR044552">
    <property type="entry name" value="GLIP1-5/GLL25"/>
</dbReference>
<dbReference type="PANTHER" id="PTHR45966">
    <property type="entry name" value="GDSL-LIKE LIPASE/ACYLHYDROLASE"/>
    <property type="match status" value="1"/>
</dbReference>
<sequence length="369" mass="41453">MMAKSISCQCICFFLSVVFIFVNLISCHNNKIELRHENHVALFIFGDSLLDNGNNNYISTILDFRANFWPYGETFFNYPTGRFSDGRLIPDFIAQFAGLPLIPPYLKPGNPEFRNGVNFASAGAGALLETHQGLVVDLGTQIKYFKKVETSLRQELGVAKAKNLLSKAVYLIGIGGNDYLTKNSTMVSNEEFVSMVIGNLTLAVKEIYKKGGRKFGFMEMMPLGCLPYIKAQNGGCCINGITQLAELHNSGFPKALNELKEKLNGLKYAHYNFFESVSERLNNPSKYGFKDATACCGYGEGRGVYSCGGKRGITEFILCENPDDYLFFDAYHFSEKAYRQFAKLMWSGTIDIVWPYNFKTLFQANDQMF</sequence>
<reference evidence="4" key="2">
    <citation type="submission" date="2025-08" db="UniProtKB">
        <authorList>
            <consortium name="RefSeq"/>
        </authorList>
    </citation>
    <scope>IDENTIFICATION</scope>
</reference>
<dbReference type="GO" id="GO:0016298">
    <property type="term" value="F:lipase activity"/>
    <property type="evidence" value="ECO:0000318"/>
    <property type="project" value="GO_Central"/>
</dbReference>
<dbReference type="AlphaFoldDB" id="A0A1U8LM77"/>
<dbReference type="PaxDb" id="3635-A0A1U8LM77"/>
<dbReference type="GeneID" id="107928857"/>
<evidence type="ECO:0000313" key="4">
    <source>
        <dbReference type="RefSeq" id="XP_016715620.1"/>
    </source>
</evidence>
<dbReference type="RefSeq" id="XP_016715620.1">
    <property type="nucleotide sequence ID" value="XM_016860131.2"/>
</dbReference>
<protein>
    <submittedName>
        <fullName evidence="4">GDSL esterase/lipase 1</fullName>
    </submittedName>
</protein>
<dbReference type="SMR" id="A0A1U8LM77"/>
<dbReference type="PANTHER" id="PTHR45966:SF36">
    <property type="entry name" value="INACTIVE GDSL ESTERASE_LIPASE-LIKE PROTEIN 25"/>
    <property type="match status" value="1"/>
</dbReference>
<dbReference type="InterPro" id="IPR036514">
    <property type="entry name" value="SGNH_hydro_sf"/>
</dbReference>
<comment type="similarity">
    <text evidence="1">Belongs to the 'GDSL' lipolytic enzyme family.</text>
</comment>
<dbReference type="Pfam" id="PF00657">
    <property type="entry name" value="Lipase_GDSL"/>
    <property type="match status" value="1"/>
</dbReference>
<dbReference type="STRING" id="3635.A0A1U8LM77"/>
<accession>A0A1U8LM77</accession>
<keyword evidence="3" id="KW-1185">Reference proteome</keyword>
<name>A0A1U8LM77_GOSHI</name>
<organism evidence="3 4">
    <name type="scientific">Gossypium hirsutum</name>
    <name type="common">Upland cotton</name>
    <name type="synonym">Gossypium mexicanum</name>
    <dbReference type="NCBI Taxonomy" id="3635"/>
    <lineage>
        <taxon>Eukaryota</taxon>
        <taxon>Viridiplantae</taxon>
        <taxon>Streptophyta</taxon>
        <taxon>Embryophyta</taxon>
        <taxon>Tracheophyta</taxon>
        <taxon>Spermatophyta</taxon>
        <taxon>Magnoliopsida</taxon>
        <taxon>eudicotyledons</taxon>
        <taxon>Gunneridae</taxon>
        <taxon>Pentapetalae</taxon>
        <taxon>rosids</taxon>
        <taxon>malvids</taxon>
        <taxon>Malvales</taxon>
        <taxon>Malvaceae</taxon>
        <taxon>Malvoideae</taxon>
        <taxon>Gossypium</taxon>
    </lineage>
</organism>
<dbReference type="Proteomes" id="UP000818029">
    <property type="component" value="Chromosome D01"/>
</dbReference>
<evidence type="ECO:0000256" key="1">
    <source>
        <dbReference type="ARBA" id="ARBA00008668"/>
    </source>
</evidence>
<dbReference type="KEGG" id="ghi:107928857"/>
<evidence type="ECO:0000313" key="3">
    <source>
        <dbReference type="Proteomes" id="UP000818029"/>
    </source>
</evidence>
<dbReference type="SUPFAM" id="SSF52266">
    <property type="entry name" value="SGNH hydrolase"/>
    <property type="match status" value="1"/>
</dbReference>
<dbReference type="Gene3D" id="3.40.50.1110">
    <property type="entry name" value="SGNH hydrolase"/>
    <property type="match status" value="1"/>
</dbReference>
<dbReference type="OrthoDB" id="1600564at2759"/>
<dbReference type="InterPro" id="IPR001087">
    <property type="entry name" value="GDSL"/>
</dbReference>
<reference evidence="3" key="1">
    <citation type="journal article" date="2020" name="Nat. Genet.">
        <title>Genomic diversifications of five Gossypium allopolyploid species and their impact on cotton improvement.</title>
        <authorList>
            <person name="Chen Z.J."/>
            <person name="Sreedasyam A."/>
            <person name="Ando A."/>
            <person name="Song Q."/>
            <person name="De Santiago L.M."/>
            <person name="Hulse-Kemp A.M."/>
            <person name="Ding M."/>
            <person name="Ye W."/>
            <person name="Kirkbride R.C."/>
            <person name="Jenkins J."/>
            <person name="Plott C."/>
            <person name="Lovell J."/>
            <person name="Lin Y.M."/>
            <person name="Vaughn R."/>
            <person name="Liu B."/>
            <person name="Simpson S."/>
            <person name="Scheffler B.E."/>
            <person name="Wen L."/>
            <person name="Saski C.A."/>
            <person name="Grover C.E."/>
            <person name="Hu G."/>
            <person name="Conover J.L."/>
            <person name="Carlson J.W."/>
            <person name="Shu S."/>
            <person name="Boston L.B."/>
            <person name="Williams M."/>
            <person name="Peterson D.G."/>
            <person name="McGee K."/>
            <person name="Jones D.C."/>
            <person name="Wendel J.F."/>
            <person name="Stelly D.M."/>
            <person name="Grimwood J."/>
            <person name="Schmutz J."/>
        </authorList>
    </citation>
    <scope>NUCLEOTIDE SEQUENCE [LARGE SCALE GENOMIC DNA]</scope>
    <source>
        <strain evidence="3">cv. TM-1</strain>
    </source>
</reference>